<proteinExistence type="predicted"/>
<gene>
    <name evidence="2" type="ORF">SELMODRAFT_425101</name>
</gene>
<dbReference type="HOGENOM" id="CLU_044417_0_0_1"/>
<dbReference type="Pfam" id="PF00078">
    <property type="entry name" value="RVT_1"/>
    <property type="match status" value="1"/>
</dbReference>
<dbReference type="KEGG" id="smo:SELMODRAFT_425101"/>
<evidence type="ECO:0000313" key="3">
    <source>
        <dbReference type="Proteomes" id="UP000001514"/>
    </source>
</evidence>
<feature type="domain" description="Reverse transcriptase" evidence="1">
    <location>
        <begin position="1"/>
        <end position="138"/>
    </location>
</feature>
<dbReference type="EMBL" id="GL377636">
    <property type="protein sequence ID" value="EFJ12947.1"/>
    <property type="molecule type" value="Genomic_DNA"/>
</dbReference>
<evidence type="ECO:0000313" key="2">
    <source>
        <dbReference type="EMBL" id="EFJ12947.1"/>
    </source>
</evidence>
<dbReference type="InterPro" id="IPR043502">
    <property type="entry name" value="DNA/RNA_pol_sf"/>
</dbReference>
<dbReference type="STRING" id="88036.D8SS09"/>
<dbReference type="Gramene" id="EFJ12947">
    <property type="protein sequence ID" value="EFJ12947"/>
    <property type="gene ID" value="SELMODRAFT_425101"/>
</dbReference>
<dbReference type="InterPro" id="IPR000477">
    <property type="entry name" value="RT_dom"/>
</dbReference>
<sequence length="484" mass="55680">MVRKELIGRSVWMIKAARGTLRKDRQAQHSCIDHLITLRIITEPRRLTTRCPLSPTLFGLYIDALEALLREANLSDIQLAGIWIYLLLYADDLLLAATTPELLQRQLDCVSTFCTNMGLAVNLDMTKTDSYKYLGYMIHRHNPWKAGTYERRRAAQCAYHAMQNIPGVETWYAKRILYQTKVATVALYACEMWSPNMSHTAWGRFENQTKTLIQKEFGVCRTVPYTIMILEAGLLPFEISAWKQTMQYLLNTFLKTTDKLAQAAIVDSDQLAKTHYHGWYFHLAQWTYHLGINFDDVLNSMDGFQERWIQTAIATWLNRSAGTKLAIYATSLNSTRQLGQDLYQYCRPGTRKMIATYRMGLHRLHVCASFCKALDEHKRKIWLITLQYWVAAFRENLRKDLTQKPSRKGRLPSAIAAKVRAKKLPPSWVNRIIPLPKVFDVVHDNALVVSASTKEEVRKDLESNSDTVAAAKVDSLRETRVKLI</sequence>
<accession>D8SS09</accession>
<dbReference type="Proteomes" id="UP000001514">
    <property type="component" value="Unassembled WGS sequence"/>
</dbReference>
<dbReference type="SUPFAM" id="SSF56672">
    <property type="entry name" value="DNA/RNA polymerases"/>
    <property type="match status" value="1"/>
</dbReference>
<protein>
    <recommendedName>
        <fullName evidence="1">Reverse transcriptase domain-containing protein</fullName>
    </recommendedName>
</protein>
<keyword evidence="3" id="KW-1185">Reference proteome</keyword>
<organism evidence="3">
    <name type="scientific">Selaginella moellendorffii</name>
    <name type="common">Spikemoss</name>
    <dbReference type="NCBI Taxonomy" id="88036"/>
    <lineage>
        <taxon>Eukaryota</taxon>
        <taxon>Viridiplantae</taxon>
        <taxon>Streptophyta</taxon>
        <taxon>Embryophyta</taxon>
        <taxon>Tracheophyta</taxon>
        <taxon>Lycopodiopsida</taxon>
        <taxon>Selaginellales</taxon>
        <taxon>Selaginellaceae</taxon>
        <taxon>Selaginella</taxon>
    </lineage>
</organism>
<dbReference type="PANTHER" id="PTHR47027">
    <property type="entry name" value="REVERSE TRANSCRIPTASE DOMAIN-CONTAINING PROTEIN"/>
    <property type="match status" value="1"/>
</dbReference>
<dbReference type="PROSITE" id="PS50878">
    <property type="entry name" value="RT_POL"/>
    <property type="match status" value="1"/>
</dbReference>
<dbReference type="AlphaFoldDB" id="D8SS09"/>
<dbReference type="InParanoid" id="D8SS09"/>
<dbReference type="Gene3D" id="3.30.70.270">
    <property type="match status" value="1"/>
</dbReference>
<dbReference type="InterPro" id="IPR043128">
    <property type="entry name" value="Rev_trsase/Diguanyl_cyclase"/>
</dbReference>
<reference evidence="2 3" key="1">
    <citation type="journal article" date="2011" name="Science">
        <title>The Selaginella genome identifies genetic changes associated with the evolution of vascular plants.</title>
        <authorList>
            <person name="Banks J.A."/>
            <person name="Nishiyama T."/>
            <person name="Hasebe M."/>
            <person name="Bowman J.L."/>
            <person name="Gribskov M."/>
            <person name="dePamphilis C."/>
            <person name="Albert V.A."/>
            <person name="Aono N."/>
            <person name="Aoyama T."/>
            <person name="Ambrose B.A."/>
            <person name="Ashton N.W."/>
            <person name="Axtell M.J."/>
            <person name="Barker E."/>
            <person name="Barker M.S."/>
            <person name="Bennetzen J.L."/>
            <person name="Bonawitz N.D."/>
            <person name="Chapple C."/>
            <person name="Cheng C."/>
            <person name="Correa L.G."/>
            <person name="Dacre M."/>
            <person name="DeBarry J."/>
            <person name="Dreyer I."/>
            <person name="Elias M."/>
            <person name="Engstrom E.M."/>
            <person name="Estelle M."/>
            <person name="Feng L."/>
            <person name="Finet C."/>
            <person name="Floyd S.K."/>
            <person name="Frommer W.B."/>
            <person name="Fujita T."/>
            <person name="Gramzow L."/>
            <person name="Gutensohn M."/>
            <person name="Harholt J."/>
            <person name="Hattori M."/>
            <person name="Heyl A."/>
            <person name="Hirai T."/>
            <person name="Hiwatashi Y."/>
            <person name="Ishikawa M."/>
            <person name="Iwata M."/>
            <person name="Karol K.G."/>
            <person name="Koehler B."/>
            <person name="Kolukisaoglu U."/>
            <person name="Kubo M."/>
            <person name="Kurata T."/>
            <person name="Lalonde S."/>
            <person name="Li K."/>
            <person name="Li Y."/>
            <person name="Litt A."/>
            <person name="Lyons E."/>
            <person name="Manning G."/>
            <person name="Maruyama T."/>
            <person name="Michael T.P."/>
            <person name="Mikami K."/>
            <person name="Miyazaki S."/>
            <person name="Morinaga S."/>
            <person name="Murata T."/>
            <person name="Mueller-Roeber B."/>
            <person name="Nelson D.R."/>
            <person name="Obara M."/>
            <person name="Oguri Y."/>
            <person name="Olmstead R.G."/>
            <person name="Onodera N."/>
            <person name="Petersen B.L."/>
            <person name="Pils B."/>
            <person name="Prigge M."/>
            <person name="Rensing S.A."/>
            <person name="Riano-Pachon D.M."/>
            <person name="Roberts A.W."/>
            <person name="Sato Y."/>
            <person name="Scheller H.V."/>
            <person name="Schulz B."/>
            <person name="Schulz C."/>
            <person name="Shakirov E.V."/>
            <person name="Shibagaki N."/>
            <person name="Shinohara N."/>
            <person name="Shippen D.E."/>
            <person name="Soerensen I."/>
            <person name="Sotooka R."/>
            <person name="Sugimoto N."/>
            <person name="Sugita M."/>
            <person name="Sumikawa N."/>
            <person name="Tanurdzic M."/>
            <person name="Theissen G."/>
            <person name="Ulvskov P."/>
            <person name="Wakazuki S."/>
            <person name="Weng J.K."/>
            <person name="Willats W.W."/>
            <person name="Wipf D."/>
            <person name="Wolf P.G."/>
            <person name="Yang L."/>
            <person name="Zimmer A.D."/>
            <person name="Zhu Q."/>
            <person name="Mitros T."/>
            <person name="Hellsten U."/>
            <person name="Loque D."/>
            <person name="Otillar R."/>
            <person name="Salamov A."/>
            <person name="Schmutz J."/>
            <person name="Shapiro H."/>
            <person name="Lindquist E."/>
            <person name="Lucas S."/>
            <person name="Rokhsar D."/>
            <person name="Grigoriev I.V."/>
        </authorList>
    </citation>
    <scope>NUCLEOTIDE SEQUENCE [LARGE SCALE GENOMIC DNA]</scope>
</reference>
<dbReference type="PANTHER" id="PTHR47027:SF20">
    <property type="entry name" value="REVERSE TRANSCRIPTASE-LIKE PROTEIN WITH RNA-DIRECTED DNA POLYMERASE DOMAIN"/>
    <property type="match status" value="1"/>
</dbReference>
<dbReference type="eggNOG" id="ENOG502R8TK">
    <property type="taxonomic scope" value="Eukaryota"/>
</dbReference>
<evidence type="ECO:0000259" key="1">
    <source>
        <dbReference type="PROSITE" id="PS50878"/>
    </source>
</evidence>
<name>D8SS09_SELML</name>